<dbReference type="InterPro" id="IPR036909">
    <property type="entry name" value="Cyt_c-like_dom_sf"/>
</dbReference>
<keyword evidence="6" id="KW-0560">Oxidoreductase</keyword>
<dbReference type="GO" id="GO:0046872">
    <property type="term" value="F:metal ion binding"/>
    <property type="evidence" value="ECO:0007669"/>
    <property type="project" value="UniProtKB-KW"/>
</dbReference>
<evidence type="ECO:0000256" key="4">
    <source>
        <dbReference type="ARBA" id="ARBA00022723"/>
    </source>
</evidence>
<protein>
    <submittedName>
        <fullName evidence="10">Pyrrolo-quinoline quinone</fullName>
    </submittedName>
</protein>
<evidence type="ECO:0000259" key="9">
    <source>
        <dbReference type="PROSITE" id="PS51007"/>
    </source>
</evidence>
<dbReference type="PROSITE" id="PS51007">
    <property type="entry name" value="CYTC"/>
    <property type="match status" value="1"/>
</dbReference>
<evidence type="ECO:0000256" key="7">
    <source>
        <dbReference type="ARBA" id="ARBA00023004"/>
    </source>
</evidence>
<dbReference type="Gene3D" id="2.140.10.10">
    <property type="entry name" value="Quinoprotein alcohol dehydrogenase-like superfamily"/>
    <property type="match status" value="2"/>
</dbReference>
<name>A0A2S7IHZ5_9BACT</name>
<dbReference type="Proteomes" id="UP000239590">
    <property type="component" value="Unassembled WGS sequence"/>
</dbReference>
<dbReference type="InterPro" id="IPR011047">
    <property type="entry name" value="Quinoprotein_ADH-like_sf"/>
</dbReference>
<keyword evidence="3 8" id="KW-0349">Heme</keyword>
<keyword evidence="4 8" id="KW-0479">Metal-binding</keyword>
<dbReference type="GO" id="GO:0009055">
    <property type="term" value="F:electron transfer activity"/>
    <property type="evidence" value="ECO:0007669"/>
    <property type="project" value="InterPro"/>
</dbReference>
<feature type="domain" description="Cytochrome c" evidence="9">
    <location>
        <begin position="484"/>
        <end position="560"/>
    </location>
</feature>
<dbReference type="GO" id="GO:0020037">
    <property type="term" value="F:heme binding"/>
    <property type="evidence" value="ECO:0007669"/>
    <property type="project" value="InterPro"/>
</dbReference>
<proteinExistence type="inferred from homology"/>
<dbReference type="InterPro" id="IPR002372">
    <property type="entry name" value="PQQ_rpt_dom"/>
</dbReference>
<dbReference type="EMBL" id="PTRA01000004">
    <property type="protein sequence ID" value="PQA55631.1"/>
    <property type="molecule type" value="Genomic_DNA"/>
</dbReference>
<dbReference type="AlphaFoldDB" id="A0A2S7IHZ5"/>
<dbReference type="OrthoDB" id="9794322at2"/>
<dbReference type="GO" id="GO:0016020">
    <property type="term" value="C:membrane"/>
    <property type="evidence" value="ECO:0007669"/>
    <property type="project" value="InterPro"/>
</dbReference>
<sequence length="713" mass="78122">MKKVRPLILSRLPVTSRWFVLVSISLVAGVVACKRMTQTTTASLDWPITGGDSGVTRFAAADQITKQNVSRLKVAWTYHSGNKAGNIQGNPLIVDGVMYITTPAQEIIAVNATNGQEIWRHNPARAGEKFGGINRGIAYWNEGNEQRILFTANHYLLAIDARTGKTIESFGTGGRLDLNEGHMRPASDMKITAPASPVIYKDLVIVGSMSWSAPANVSGFDVRTGKKRWTFYTIPQPGQLGYESWGDPDFWKDGAGVNVWGGLSVDPKNGMVYFATGQPKNDFYRPGKEGSQLYGNCIVALNANTGQHAWHYQVIHRDLWDLDLPCAPILADFNYKGKPVPGVVQLTKTGNVFLFNRLTGELLSDVEERPVPPSTLLDEQAYPTQPYVRWPQPFSKQVVTRNDLTDRTPEAHADALARFEKADTGWYVPPTQKGVIYYGIHGGAEWSGGAYDPTSGNLYVNANELAWHITMIDINAKEKSAEAFAQHPGRRVYLEKGCVGCHGSERQGNGGIPALTSLSKKYKKPDVVQIVKNGRGAMPAFSQISEDEVQALAEFLLDMESQTAVKQSNQKPVYRAMNYTKFLDKENYPATKAPWGTLNAINLHTGELVWKKPLGEYPELTAKGIPVTGRENFGGCIVTKGGLVFIAATGDEKFRAFDKDTGELLWETTLPFGGYATPSTYVVHGKQYVVIAATGGGKLGTKTGDAYVAFALE</sequence>
<comment type="cofactor">
    <cofactor evidence="1">
        <name>pyrroloquinoline quinone</name>
        <dbReference type="ChEBI" id="CHEBI:58442"/>
    </cofactor>
</comment>
<evidence type="ECO:0000256" key="2">
    <source>
        <dbReference type="ARBA" id="ARBA00008156"/>
    </source>
</evidence>
<keyword evidence="7 8" id="KW-0408">Iron</keyword>
<evidence type="ECO:0000256" key="3">
    <source>
        <dbReference type="ARBA" id="ARBA00022617"/>
    </source>
</evidence>
<evidence type="ECO:0000256" key="6">
    <source>
        <dbReference type="ARBA" id="ARBA00023002"/>
    </source>
</evidence>
<dbReference type="RefSeq" id="WP_104715092.1">
    <property type="nucleotide sequence ID" value="NZ_PTRA01000004.1"/>
</dbReference>
<dbReference type="GO" id="GO:0016614">
    <property type="term" value="F:oxidoreductase activity, acting on CH-OH group of donors"/>
    <property type="evidence" value="ECO:0007669"/>
    <property type="project" value="InterPro"/>
</dbReference>
<dbReference type="Gene3D" id="1.10.760.10">
    <property type="entry name" value="Cytochrome c-like domain"/>
    <property type="match status" value="1"/>
</dbReference>
<reference evidence="11" key="1">
    <citation type="submission" date="2018-02" db="EMBL/GenBank/DDBJ databases">
        <title>Genome sequencing of Solimonas sp. HR-BB.</title>
        <authorList>
            <person name="Lee Y."/>
            <person name="Jeon C.O."/>
        </authorList>
    </citation>
    <scope>NUCLEOTIDE SEQUENCE [LARGE SCALE GENOMIC DNA]</scope>
    <source>
        <strain evidence="11">HR-U</strain>
    </source>
</reference>
<dbReference type="PROSITE" id="PS51257">
    <property type="entry name" value="PROKAR_LIPOPROTEIN"/>
    <property type="match status" value="1"/>
</dbReference>
<keyword evidence="5" id="KW-0732">Signal</keyword>
<dbReference type="Pfam" id="PF13442">
    <property type="entry name" value="Cytochrome_CBB3"/>
    <property type="match status" value="1"/>
</dbReference>
<gene>
    <name evidence="10" type="ORF">C5O19_19665</name>
</gene>
<dbReference type="InterPro" id="IPR018391">
    <property type="entry name" value="PQQ_b-propeller_rpt"/>
</dbReference>
<accession>A0A2S7IHZ5</accession>
<dbReference type="PANTHER" id="PTHR32303">
    <property type="entry name" value="QUINOPROTEIN ALCOHOL DEHYDROGENASE (CYTOCHROME C)"/>
    <property type="match status" value="1"/>
</dbReference>
<keyword evidence="11" id="KW-1185">Reference proteome</keyword>
<comment type="caution">
    <text evidence="10">The sequence shown here is derived from an EMBL/GenBank/DDBJ whole genome shotgun (WGS) entry which is preliminary data.</text>
</comment>
<dbReference type="GO" id="GO:0048038">
    <property type="term" value="F:quinone binding"/>
    <property type="evidence" value="ECO:0007669"/>
    <property type="project" value="InterPro"/>
</dbReference>
<dbReference type="SUPFAM" id="SSF50998">
    <property type="entry name" value="Quinoprotein alcohol dehydrogenase-like"/>
    <property type="match status" value="1"/>
</dbReference>
<evidence type="ECO:0000256" key="5">
    <source>
        <dbReference type="ARBA" id="ARBA00022729"/>
    </source>
</evidence>
<organism evidence="10 11">
    <name type="scientific">Siphonobacter curvatus</name>
    <dbReference type="NCBI Taxonomy" id="2094562"/>
    <lineage>
        <taxon>Bacteria</taxon>
        <taxon>Pseudomonadati</taxon>
        <taxon>Bacteroidota</taxon>
        <taxon>Cytophagia</taxon>
        <taxon>Cytophagales</taxon>
        <taxon>Cytophagaceae</taxon>
        <taxon>Siphonobacter</taxon>
    </lineage>
</organism>
<evidence type="ECO:0000256" key="8">
    <source>
        <dbReference type="PROSITE-ProRule" id="PRU00433"/>
    </source>
</evidence>
<comment type="similarity">
    <text evidence="2">Belongs to the bacterial PQQ dehydrogenase family.</text>
</comment>
<evidence type="ECO:0000256" key="1">
    <source>
        <dbReference type="ARBA" id="ARBA00001931"/>
    </source>
</evidence>
<dbReference type="Pfam" id="PF01011">
    <property type="entry name" value="PQQ"/>
    <property type="match status" value="2"/>
</dbReference>
<dbReference type="CDD" id="cd10280">
    <property type="entry name" value="PQQ_mGDH"/>
    <property type="match status" value="1"/>
</dbReference>
<evidence type="ECO:0000313" key="10">
    <source>
        <dbReference type="EMBL" id="PQA55631.1"/>
    </source>
</evidence>
<dbReference type="InterPro" id="IPR009056">
    <property type="entry name" value="Cyt_c-like_dom"/>
</dbReference>
<dbReference type="InterPro" id="IPR017511">
    <property type="entry name" value="PQQ_mDH"/>
</dbReference>
<evidence type="ECO:0000313" key="11">
    <source>
        <dbReference type="Proteomes" id="UP000239590"/>
    </source>
</evidence>
<dbReference type="SMART" id="SM00564">
    <property type="entry name" value="PQQ"/>
    <property type="match status" value="6"/>
</dbReference>
<dbReference type="PANTHER" id="PTHR32303:SF4">
    <property type="entry name" value="QUINOPROTEIN GLUCOSE DEHYDROGENASE"/>
    <property type="match status" value="1"/>
</dbReference>
<dbReference type="SUPFAM" id="SSF46626">
    <property type="entry name" value="Cytochrome c"/>
    <property type="match status" value="1"/>
</dbReference>